<dbReference type="EMBL" id="LAZR01009294">
    <property type="protein sequence ID" value="KKM73501.1"/>
    <property type="molecule type" value="Genomic_DNA"/>
</dbReference>
<organism evidence="4">
    <name type="scientific">marine sediment metagenome</name>
    <dbReference type="NCBI Taxonomy" id="412755"/>
    <lineage>
        <taxon>unclassified sequences</taxon>
        <taxon>metagenomes</taxon>
        <taxon>ecological metagenomes</taxon>
    </lineage>
</organism>
<evidence type="ECO:0000256" key="1">
    <source>
        <dbReference type="ARBA" id="ARBA00022603"/>
    </source>
</evidence>
<sequence length="100" mass="11613">FGEPPPSRPGQHLIPGRFMKTTKEPRYQGHPCPRTIGHMRWLVHWFARGTVLDPFAGTGTTLRVCKRINRNCILIEQNPEYCNHIAREHELEVECHTQNT</sequence>
<reference evidence="4" key="1">
    <citation type="journal article" date="2015" name="Nature">
        <title>Complex archaea that bridge the gap between prokaryotes and eukaryotes.</title>
        <authorList>
            <person name="Spang A."/>
            <person name="Saw J.H."/>
            <person name="Jorgensen S.L."/>
            <person name="Zaremba-Niedzwiedzka K."/>
            <person name="Martijn J."/>
            <person name="Lind A.E."/>
            <person name="van Eijk R."/>
            <person name="Schleper C."/>
            <person name="Guy L."/>
            <person name="Ettema T.J."/>
        </authorList>
    </citation>
    <scope>NUCLEOTIDE SEQUENCE</scope>
</reference>
<keyword evidence="2" id="KW-0808">Transferase</keyword>
<dbReference type="GO" id="GO:0003677">
    <property type="term" value="F:DNA binding"/>
    <property type="evidence" value="ECO:0007669"/>
    <property type="project" value="InterPro"/>
</dbReference>
<dbReference type="Gene3D" id="3.40.50.150">
    <property type="entry name" value="Vaccinia Virus protein VP39"/>
    <property type="match status" value="1"/>
</dbReference>
<proteinExistence type="predicted"/>
<evidence type="ECO:0000313" key="4">
    <source>
        <dbReference type="EMBL" id="KKM73501.1"/>
    </source>
</evidence>
<dbReference type="AlphaFoldDB" id="A0A0F9KFL8"/>
<dbReference type="Pfam" id="PF01555">
    <property type="entry name" value="N6_N4_Mtase"/>
    <property type="match status" value="1"/>
</dbReference>
<protein>
    <recommendedName>
        <fullName evidence="3">DNA methylase N-4/N-6 domain-containing protein</fullName>
    </recommendedName>
</protein>
<dbReference type="PRINTS" id="PR00508">
    <property type="entry name" value="S21N4MTFRASE"/>
</dbReference>
<dbReference type="InterPro" id="IPR029063">
    <property type="entry name" value="SAM-dependent_MTases_sf"/>
</dbReference>
<evidence type="ECO:0000259" key="3">
    <source>
        <dbReference type="Pfam" id="PF01555"/>
    </source>
</evidence>
<keyword evidence="1" id="KW-0489">Methyltransferase</keyword>
<evidence type="ECO:0000256" key="2">
    <source>
        <dbReference type="ARBA" id="ARBA00022679"/>
    </source>
</evidence>
<feature type="domain" description="DNA methylase N-4/N-6" evidence="3">
    <location>
        <begin position="48"/>
        <end position="86"/>
    </location>
</feature>
<dbReference type="InterPro" id="IPR002941">
    <property type="entry name" value="DNA_methylase_N4/N6"/>
</dbReference>
<gene>
    <name evidence="4" type="ORF">LCGC14_1409970</name>
</gene>
<feature type="non-terminal residue" evidence="4">
    <location>
        <position position="1"/>
    </location>
</feature>
<comment type="caution">
    <text evidence="4">The sequence shown here is derived from an EMBL/GenBank/DDBJ whole genome shotgun (WGS) entry which is preliminary data.</text>
</comment>
<dbReference type="SUPFAM" id="SSF53335">
    <property type="entry name" value="S-adenosyl-L-methionine-dependent methyltransferases"/>
    <property type="match status" value="1"/>
</dbReference>
<name>A0A0F9KFL8_9ZZZZ</name>
<dbReference type="GO" id="GO:0008170">
    <property type="term" value="F:N-methyltransferase activity"/>
    <property type="evidence" value="ECO:0007669"/>
    <property type="project" value="InterPro"/>
</dbReference>
<accession>A0A0F9KFL8</accession>
<dbReference type="InterPro" id="IPR001091">
    <property type="entry name" value="RM_Methyltransferase"/>
</dbReference>
<dbReference type="GO" id="GO:0032259">
    <property type="term" value="P:methylation"/>
    <property type="evidence" value="ECO:0007669"/>
    <property type="project" value="UniProtKB-KW"/>
</dbReference>